<dbReference type="CDD" id="cd00483">
    <property type="entry name" value="HPPK"/>
    <property type="match status" value="1"/>
</dbReference>
<evidence type="ECO:0000256" key="10">
    <source>
        <dbReference type="ARBA" id="ARBA00029409"/>
    </source>
</evidence>
<reference evidence="14 15" key="2">
    <citation type="submission" date="2018-12" db="EMBL/GenBank/DDBJ databases">
        <title>Simiduia agarivorans gen. nov., sp. nov., a marine, agarolytic bacterium isolated from shallow coastal water from Keelung, Taiwan.</title>
        <authorList>
            <person name="Shieh W.Y."/>
        </authorList>
    </citation>
    <scope>NUCLEOTIDE SEQUENCE [LARGE SCALE GENOMIC DNA]</scope>
    <source>
        <strain evidence="14 15">GTF-13</strain>
    </source>
</reference>
<dbReference type="InterPro" id="IPR000550">
    <property type="entry name" value="Hppk"/>
</dbReference>
<reference evidence="14 15" key="1">
    <citation type="submission" date="2018-08" db="EMBL/GenBank/DDBJ databases">
        <authorList>
            <person name="Khan S.A."/>
        </authorList>
    </citation>
    <scope>NUCLEOTIDE SEQUENCE [LARGE SCALE GENOMIC DNA]</scope>
    <source>
        <strain evidence="14 15">GTF-13</strain>
    </source>
</reference>
<dbReference type="InterPro" id="IPR035907">
    <property type="entry name" value="Hppk_sf"/>
</dbReference>
<keyword evidence="7 14" id="KW-0418">Kinase</keyword>
<dbReference type="RefSeq" id="WP_125015965.1">
    <property type="nucleotide sequence ID" value="NZ_QWEZ01000002.1"/>
</dbReference>
<dbReference type="PANTHER" id="PTHR43071:SF1">
    <property type="entry name" value="2-AMINO-4-HYDROXY-6-HYDROXYMETHYLDIHYDROPTERIDINE PYROPHOSPHOKINASE"/>
    <property type="match status" value="1"/>
</dbReference>
<dbReference type="Proteomes" id="UP000280792">
    <property type="component" value="Unassembled WGS sequence"/>
</dbReference>
<dbReference type="AlphaFoldDB" id="A0A3P3VHQ4"/>
<evidence type="ECO:0000313" key="15">
    <source>
        <dbReference type="Proteomes" id="UP000280792"/>
    </source>
</evidence>
<keyword evidence="6" id="KW-0547">Nucleotide-binding</keyword>
<dbReference type="GO" id="GO:0005524">
    <property type="term" value="F:ATP binding"/>
    <property type="evidence" value="ECO:0007669"/>
    <property type="project" value="UniProtKB-KW"/>
</dbReference>
<dbReference type="Gene3D" id="3.30.70.560">
    <property type="entry name" value="7,8-Dihydro-6-hydroxymethylpterin-pyrophosphokinase HPPK"/>
    <property type="match status" value="1"/>
</dbReference>
<comment type="similarity">
    <text evidence="2">Belongs to the HPPK family.</text>
</comment>
<evidence type="ECO:0000313" key="14">
    <source>
        <dbReference type="EMBL" id="RRJ82251.1"/>
    </source>
</evidence>
<dbReference type="PROSITE" id="PS00794">
    <property type="entry name" value="HPPK"/>
    <property type="match status" value="1"/>
</dbReference>
<evidence type="ECO:0000256" key="4">
    <source>
        <dbReference type="ARBA" id="ARBA00016218"/>
    </source>
</evidence>
<dbReference type="EC" id="2.7.6.3" evidence="3"/>
<evidence type="ECO:0000256" key="2">
    <source>
        <dbReference type="ARBA" id="ARBA00005810"/>
    </source>
</evidence>
<dbReference type="Pfam" id="PF01288">
    <property type="entry name" value="HPPK"/>
    <property type="match status" value="1"/>
</dbReference>
<evidence type="ECO:0000256" key="8">
    <source>
        <dbReference type="ARBA" id="ARBA00022840"/>
    </source>
</evidence>
<dbReference type="GO" id="GO:0016301">
    <property type="term" value="F:kinase activity"/>
    <property type="evidence" value="ECO:0007669"/>
    <property type="project" value="UniProtKB-KW"/>
</dbReference>
<name>A0A3P3VHQ4_9GAMM</name>
<keyword evidence="15" id="KW-1185">Reference proteome</keyword>
<evidence type="ECO:0000259" key="13">
    <source>
        <dbReference type="PROSITE" id="PS00794"/>
    </source>
</evidence>
<dbReference type="UniPathway" id="UPA00077">
    <property type="reaction ID" value="UER00155"/>
</dbReference>
<sequence length="165" mass="18268">MIRCYLGLGSNLAAPQQQLQAAVNALSRLPQSRWCGSSSQYGSRAVGPEQPDYLNLVAALDTRLSPLVLLDALQTIEQEQGRERKERWGPRTLDIDLLLYGNQSIDLPRLKVPHPEMHWRDFVLVPLQELAPDSQLPTGESLAPLLATCVDTHLTRVGPPLTPTD</sequence>
<evidence type="ECO:0000256" key="6">
    <source>
        <dbReference type="ARBA" id="ARBA00022741"/>
    </source>
</evidence>
<dbReference type="PANTHER" id="PTHR43071">
    <property type="entry name" value="2-AMINO-4-HYDROXY-6-HYDROXYMETHYLDIHYDROPTERIDINE PYROPHOSPHOKINASE"/>
    <property type="match status" value="1"/>
</dbReference>
<dbReference type="NCBIfam" id="TIGR01498">
    <property type="entry name" value="folK"/>
    <property type="match status" value="1"/>
</dbReference>
<protein>
    <recommendedName>
        <fullName evidence="4">2-amino-4-hydroxy-6-hydroxymethyldihydropteridine pyrophosphokinase</fullName>
        <ecNumber evidence="3">2.7.6.3</ecNumber>
    </recommendedName>
    <alternativeName>
        <fullName evidence="11">6-hydroxymethyl-7,8-dihydropterin pyrophosphokinase</fullName>
    </alternativeName>
    <alternativeName>
        <fullName evidence="12">7,8-dihydro-6-hydroxymethylpterin-pyrophosphokinase</fullName>
    </alternativeName>
</protein>
<keyword evidence="5 14" id="KW-0808">Transferase</keyword>
<dbReference type="SUPFAM" id="SSF55083">
    <property type="entry name" value="6-hydroxymethyl-7,8-dihydropterin pyrophosphokinase, HPPK"/>
    <property type="match status" value="1"/>
</dbReference>
<proteinExistence type="inferred from homology"/>
<organism evidence="14 15">
    <name type="scientific">Aestuariirhabdus litorea</name>
    <dbReference type="NCBI Taxonomy" id="2528527"/>
    <lineage>
        <taxon>Bacteria</taxon>
        <taxon>Pseudomonadati</taxon>
        <taxon>Pseudomonadota</taxon>
        <taxon>Gammaproteobacteria</taxon>
        <taxon>Oceanospirillales</taxon>
        <taxon>Aestuariirhabdaceae</taxon>
        <taxon>Aestuariirhabdus</taxon>
    </lineage>
</organism>
<dbReference type="EMBL" id="QWEZ01000002">
    <property type="protein sequence ID" value="RRJ82251.1"/>
    <property type="molecule type" value="Genomic_DNA"/>
</dbReference>
<evidence type="ECO:0000256" key="9">
    <source>
        <dbReference type="ARBA" id="ARBA00022909"/>
    </source>
</evidence>
<comment type="function">
    <text evidence="10">Catalyzes the transfer of pyrophosphate from adenosine triphosphate (ATP) to 6-hydroxymethyl-7,8-dihydropterin, an enzymatic step in folate biosynthesis pathway.</text>
</comment>
<keyword evidence="9" id="KW-0289">Folate biosynthesis</keyword>
<accession>A0A3P3VHQ4</accession>
<dbReference type="GO" id="GO:0046656">
    <property type="term" value="P:folic acid biosynthetic process"/>
    <property type="evidence" value="ECO:0007669"/>
    <property type="project" value="UniProtKB-KW"/>
</dbReference>
<dbReference type="GO" id="GO:0046654">
    <property type="term" value="P:tetrahydrofolate biosynthetic process"/>
    <property type="evidence" value="ECO:0007669"/>
    <property type="project" value="UniProtKB-UniPathway"/>
</dbReference>
<evidence type="ECO:0000256" key="3">
    <source>
        <dbReference type="ARBA" id="ARBA00013253"/>
    </source>
</evidence>
<evidence type="ECO:0000256" key="1">
    <source>
        <dbReference type="ARBA" id="ARBA00005051"/>
    </source>
</evidence>
<feature type="domain" description="7,8-dihydro-6-hydroxymethylpterin-pyrophosphokinase" evidence="13">
    <location>
        <begin position="87"/>
        <end position="98"/>
    </location>
</feature>
<dbReference type="GO" id="GO:0003848">
    <property type="term" value="F:2-amino-4-hydroxy-6-hydroxymethyldihydropteridine diphosphokinase activity"/>
    <property type="evidence" value="ECO:0007669"/>
    <property type="project" value="UniProtKB-EC"/>
</dbReference>
<gene>
    <name evidence="14" type="primary">folK</name>
    <name evidence="14" type="ORF">D0544_10200</name>
</gene>
<comment type="caution">
    <text evidence="14">The sequence shown here is derived from an EMBL/GenBank/DDBJ whole genome shotgun (WGS) entry which is preliminary data.</text>
</comment>
<comment type="pathway">
    <text evidence="1">Cofactor biosynthesis; tetrahydrofolate biosynthesis; 2-amino-4-hydroxy-6-hydroxymethyl-7,8-dihydropteridine diphosphate from 7,8-dihydroneopterin triphosphate: step 4/4.</text>
</comment>
<keyword evidence="8" id="KW-0067">ATP-binding</keyword>
<evidence type="ECO:0000256" key="5">
    <source>
        <dbReference type="ARBA" id="ARBA00022679"/>
    </source>
</evidence>
<evidence type="ECO:0000256" key="7">
    <source>
        <dbReference type="ARBA" id="ARBA00022777"/>
    </source>
</evidence>
<evidence type="ECO:0000256" key="12">
    <source>
        <dbReference type="ARBA" id="ARBA00033413"/>
    </source>
</evidence>
<evidence type="ECO:0000256" key="11">
    <source>
        <dbReference type="ARBA" id="ARBA00029766"/>
    </source>
</evidence>